<dbReference type="InterPro" id="IPR051935">
    <property type="entry name" value="HSDL2"/>
</dbReference>
<keyword evidence="2" id="KW-0732">Signal</keyword>
<dbReference type="Gene3D" id="3.40.50.720">
    <property type="entry name" value="NAD(P)-binding Rossmann-like Domain"/>
    <property type="match status" value="1"/>
</dbReference>
<keyword evidence="4" id="KW-1185">Reference proteome</keyword>
<dbReference type="EMBL" id="CAJPDT010000007">
    <property type="protein sequence ID" value="CAF9910328.1"/>
    <property type="molecule type" value="Genomic_DNA"/>
</dbReference>
<evidence type="ECO:0000256" key="1">
    <source>
        <dbReference type="SAM" id="MobiDB-lite"/>
    </source>
</evidence>
<name>A0A8H3I9S4_9LECA</name>
<dbReference type="InterPro" id="IPR036291">
    <property type="entry name" value="NAD(P)-bd_dom_sf"/>
</dbReference>
<dbReference type="SUPFAM" id="SSF51735">
    <property type="entry name" value="NAD(P)-binding Rossmann-fold domains"/>
    <property type="match status" value="1"/>
</dbReference>
<dbReference type="PANTHER" id="PTHR42808:SF4">
    <property type="entry name" value="SHORT CHAIN DEHYDROGENASE"/>
    <property type="match status" value="1"/>
</dbReference>
<evidence type="ECO:0000256" key="2">
    <source>
        <dbReference type="SAM" id="SignalP"/>
    </source>
</evidence>
<accession>A0A8H3I9S4</accession>
<feature type="compositionally biased region" description="Low complexity" evidence="1">
    <location>
        <begin position="197"/>
        <end position="207"/>
    </location>
</feature>
<comment type="caution">
    <text evidence="3">The sequence shown here is derived from an EMBL/GenBank/DDBJ whole genome shotgun (WGS) entry which is preliminary data.</text>
</comment>
<feature type="chain" id="PRO_5034462864" evidence="2">
    <location>
        <begin position="19"/>
        <end position="418"/>
    </location>
</feature>
<proteinExistence type="predicted"/>
<reference evidence="3" key="1">
    <citation type="submission" date="2021-03" db="EMBL/GenBank/DDBJ databases">
        <authorList>
            <person name="Tagirdzhanova G."/>
        </authorList>
    </citation>
    <scope>NUCLEOTIDE SEQUENCE</scope>
</reference>
<dbReference type="InterPro" id="IPR002347">
    <property type="entry name" value="SDR_fam"/>
</dbReference>
<dbReference type="AlphaFoldDB" id="A0A8H3I9S4"/>
<dbReference type="Pfam" id="PF00106">
    <property type="entry name" value="adh_short"/>
    <property type="match status" value="1"/>
</dbReference>
<evidence type="ECO:0000313" key="4">
    <source>
        <dbReference type="Proteomes" id="UP000664534"/>
    </source>
</evidence>
<dbReference type="Proteomes" id="UP000664534">
    <property type="component" value="Unassembled WGS sequence"/>
</dbReference>
<evidence type="ECO:0000313" key="3">
    <source>
        <dbReference type="EMBL" id="CAF9910328.1"/>
    </source>
</evidence>
<organism evidence="3 4">
    <name type="scientific">Imshaugia aleurites</name>
    <dbReference type="NCBI Taxonomy" id="172621"/>
    <lineage>
        <taxon>Eukaryota</taxon>
        <taxon>Fungi</taxon>
        <taxon>Dikarya</taxon>
        <taxon>Ascomycota</taxon>
        <taxon>Pezizomycotina</taxon>
        <taxon>Lecanoromycetes</taxon>
        <taxon>OSLEUM clade</taxon>
        <taxon>Lecanoromycetidae</taxon>
        <taxon>Lecanorales</taxon>
        <taxon>Lecanorineae</taxon>
        <taxon>Parmeliaceae</taxon>
        <taxon>Imshaugia</taxon>
    </lineage>
</organism>
<dbReference type="PANTHER" id="PTHR42808">
    <property type="entry name" value="HYDROXYSTEROID DEHYDROGENASE-LIKE PROTEIN 2"/>
    <property type="match status" value="1"/>
</dbReference>
<sequence length="418" mass="44998">MHPSTLLSISLLSPLALASPFARSTCKTSYDANYDNITTGPIALLNTAPSPYDGLALPGFFTVPPGKLDTITTHSPPNSIGFNLVGEVASNSVPTMSVQYTGSPFTSMTLSSVYMGCVLVNPVGVYEPQSCSVTATGTKTDGSTVSQSLTFTVPFPVPAADLPENQQKQTFGSEFAGLTSVTYNVDAAGVTPALTGSSSPLKPSRTPLRPPPSSRQTPIPPPQPSTPYIAHEITSLGYNAIAIPVDTRDYSSIQSLVDRVMKRYKRLDVLIYNSGAIWWASVEKTPMKRFQLMQRVNPEGLYGCVQACLPRFAENGWQGRIVVVCPPIYERFFRGKTAYAMGKVGMSVLVKGLTIFSSAILAQLHAPTSLVNGELTLDEDFLRRHLGVEDFSKHAIVQGAVPRRIHAPSISRSPGRWA</sequence>
<dbReference type="OrthoDB" id="5327538at2759"/>
<protein>
    <submittedName>
        <fullName evidence="3">Uncharacterized protein</fullName>
    </submittedName>
</protein>
<feature type="region of interest" description="Disordered" evidence="1">
    <location>
        <begin position="194"/>
        <end position="226"/>
    </location>
</feature>
<feature type="compositionally biased region" description="Pro residues" evidence="1">
    <location>
        <begin position="208"/>
        <end position="225"/>
    </location>
</feature>
<feature type="signal peptide" evidence="2">
    <location>
        <begin position="1"/>
        <end position="18"/>
    </location>
</feature>
<gene>
    <name evidence="3" type="ORF">IMSHALPRED_009158</name>
</gene>